<protein>
    <submittedName>
        <fullName evidence="2">Ketosteroid isomerase-like protein</fullName>
    </submittedName>
</protein>
<gene>
    <name evidence="2" type="ORF">ABID19_000959</name>
</gene>
<keyword evidence="3" id="KW-1185">Reference proteome</keyword>
<reference evidence="2 3" key="1">
    <citation type="submission" date="2024-06" db="EMBL/GenBank/DDBJ databases">
        <title>Genomic Encyclopedia of Type Strains, Phase IV (KMG-IV): sequencing the most valuable type-strain genomes for metagenomic binning, comparative biology and taxonomic classification.</title>
        <authorList>
            <person name="Goeker M."/>
        </authorList>
    </citation>
    <scope>NUCLEOTIDE SEQUENCE [LARGE SCALE GENOMIC DNA]</scope>
    <source>
        <strain evidence="2 3">DSM 100022</strain>
    </source>
</reference>
<dbReference type="Pfam" id="PF14534">
    <property type="entry name" value="DUF4440"/>
    <property type="match status" value="1"/>
</dbReference>
<organism evidence="2 3">
    <name type="scientific">Mesorhizobium robiniae</name>
    <dbReference type="NCBI Taxonomy" id="559315"/>
    <lineage>
        <taxon>Bacteria</taxon>
        <taxon>Pseudomonadati</taxon>
        <taxon>Pseudomonadota</taxon>
        <taxon>Alphaproteobacteria</taxon>
        <taxon>Hyphomicrobiales</taxon>
        <taxon>Phyllobacteriaceae</taxon>
        <taxon>Mesorhizobium</taxon>
    </lineage>
</organism>
<dbReference type="InterPro" id="IPR027843">
    <property type="entry name" value="DUF4440"/>
</dbReference>
<name>A0ABV2GIT8_9HYPH</name>
<dbReference type="Gene3D" id="3.10.450.50">
    <property type="match status" value="1"/>
</dbReference>
<evidence type="ECO:0000313" key="2">
    <source>
        <dbReference type="EMBL" id="MET3577942.1"/>
    </source>
</evidence>
<dbReference type="Proteomes" id="UP001549204">
    <property type="component" value="Unassembled WGS sequence"/>
</dbReference>
<proteinExistence type="predicted"/>
<dbReference type="SUPFAM" id="SSF54427">
    <property type="entry name" value="NTF2-like"/>
    <property type="match status" value="1"/>
</dbReference>
<evidence type="ECO:0000259" key="1">
    <source>
        <dbReference type="Pfam" id="PF14534"/>
    </source>
</evidence>
<dbReference type="EMBL" id="JBEPMC010000002">
    <property type="protein sequence ID" value="MET3577942.1"/>
    <property type="molecule type" value="Genomic_DNA"/>
</dbReference>
<sequence length="164" mass="17989">MTMALAAPLTMRAAQATPAAESVLSDIIQRTEEQAAAFMAGDMMRWASLIRLDDDFTLMQPFGGPASHGFDGSPERLAELARFFRNGGGKLEVEKSYSSDELIVLVMIERQHGEVGGLPDQDWSLRVTQVYRRHGSDWRLAHRHADPLVGKIGLEQAAVLARGA</sequence>
<accession>A0ABV2GIT8</accession>
<dbReference type="InterPro" id="IPR032710">
    <property type="entry name" value="NTF2-like_dom_sf"/>
</dbReference>
<feature type="domain" description="DUF4440" evidence="1">
    <location>
        <begin position="27"/>
        <end position="140"/>
    </location>
</feature>
<evidence type="ECO:0000313" key="3">
    <source>
        <dbReference type="Proteomes" id="UP001549204"/>
    </source>
</evidence>
<comment type="caution">
    <text evidence="2">The sequence shown here is derived from an EMBL/GenBank/DDBJ whole genome shotgun (WGS) entry which is preliminary data.</text>
</comment>